<dbReference type="OrthoDB" id="550577at2759"/>
<gene>
    <name evidence="2" type="ORF">SARC_10116</name>
</gene>
<dbReference type="Proteomes" id="UP000054560">
    <property type="component" value="Unassembled WGS sequence"/>
</dbReference>
<protein>
    <submittedName>
        <fullName evidence="2">Uncharacterized protein</fullName>
    </submittedName>
</protein>
<proteinExistence type="predicted"/>
<feature type="region of interest" description="Disordered" evidence="1">
    <location>
        <begin position="160"/>
        <end position="203"/>
    </location>
</feature>
<evidence type="ECO:0000256" key="1">
    <source>
        <dbReference type="SAM" id="MobiDB-lite"/>
    </source>
</evidence>
<organism evidence="2 3">
    <name type="scientific">Sphaeroforma arctica JP610</name>
    <dbReference type="NCBI Taxonomy" id="667725"/>
    <lineage>
        <taxon>Eukaryota</taxon>
        <taxon>Ichthyosporea</taxon>
        <taxon>Ichthyophonida</taxon>
        <taxon>Sphaeroforma</taxon>
    </lineage>
</organism>
<accession>A0A0L0FKV4</accession>
<dbReference type="GeneID" id="25910620"/>
<dbReference type="EMBL" id="KQ242737">
    <property type="protein sequence ID" value="KNC77422.1"/>
    <property type="molecule type" value="Genomic_DNA"/>
</dbReference>
<name>A0A0L0FKV4_9EUKA</name>
<sequence>MIYHPGVIGEEDTVTASVRKANGQSFWNSAISVCSDGKCERYGEGAYENKYENEMNCPVDCKLDHRCGNGKSESTESCFTCQKDCGKCKSICGDGVCDSDKEGCGSCPRDCGRCDDKKGDGVCAYPLESICSDDCETETKKGKYKKVDGIRYKTLLNARPSSQGYADSSCENGRRDVPKAGKWHPTMHAPEKQRDKTTFRRVA</sequence>
<evidence type="ECO:0000313" key="3">
    <source>
        <dbReference type="Proteomes" id="UP000054560"/>
    </source>
</evidence>
<feature type="compositionally biased region" description="Polar residues" evidence="1">
    <location>
        <begin position="160"/>
        <end position="171"/>
    </location>
</feature>
<keyword evidence="3" id="KW-1185">Reference proteome</keyword>
<evidence type="ECO:0000313" key="2">
    <source>
        <dbReference type="EMBL" id="KNC77422.1"/>
    </source>
</evidence>
<feature type="compositionally biased region" description="Basic and acidic residues" evidence="1">
    <location>
        <begin position="189"/>
        <end position="203"/>
    </location>
</feature>
<dbReference type="AlphaFoldDB" id="A0A0L0FKV4"/>
<dbReference type="RefSeq" id="XP_014151324.1">
    <property type="nucleotide sequence ID" value="XM_014295849.1"/>
</dbReference>
<reference evidence="2 3" key="1">
    <citation type="submission" date="2011-02" db="EMBL/GenBank/DDBJ databases">
        <title>The Genome Sequence of Sphaeroforma arctica JP610.</title>
        <authorList>
            <consortium name="The Broad Institute Genome Sequencing Platform"/>
            <person name="Russ C."/>
            <person name="Cuomo C."/>
            <person name="Young S.K."/>
            <person name="Zeng Q."/>
            <person name="Gargeya S."/>
            <person name="Alvarado L."/>
            <person name="Berlin A."/>
            <person name="Chapman S.B."/>
            <person name="Chen Z."/>
            <person name="Freedman E."/>
            <person name="Gellesch M."/>
            <person name="Goldberg J."/>
            <person name="Griggs A."/>
            <person name="Gujja S."/>
            <person name="Heilman E."/>
            <person name="Heiman D."/>
            <person name="Howarth C."/>
            <person name="Mehta T."/>
            <person name="Neiman D."/>
            <person name="Pearson M."/>
            <person name="Roberts A."/>
            <person name="Saif S."/>
            <person name="Shea T."/>
            <person name="Shenoy N."/>
            <person name="Sisk P."/>
            <person name="Stolte C."/>
            <person name="Sykes S."/>
            <person name="White J."/>
            <person name="Yandava C."/>
            <person name="Burger G."/>
            <person name="Gray M.W."/>
            <person name="Holland P.W.H."/>
            <person name="King N."/>
            <person name="Lang F.B.F."/>
            <person name="Roger A.J."/>
            <person name="Ruiz-Trillo I."/>
            <person name="Haas B."/>
            <person name="Nusbaum C."/>
            <person name="Birren B."/>
        </authorList>
    </citation>
    <scope>NUCLEOTIDE SEQUENCE [LARGE SCALE GENOMIC DNA]</scope>
    <source>
        <strain evidence="2 3">JP610</strain>
    </source>
</reference>